<evidence type="ECO:0000313" key="1">
    <source>
        <dbReference type="EMBL" id="AFZ08917.1"/>
    </source>
</evidence>
<dbReference type="PANTHER" id="PTHR41317:SF1">
    <property type="entry name" value="PD-(D_E)XK NUCLEASE FAMILY TRANSPOSASE"/>
    <property type="match status" value="1"/>
</dbReference>
<evidence type="ECO:0000313" key="2">
    <source>
        <dbReference type="Proteomes" id="UP000010478"/>
    </source>
</evidence>
<dbReference type="HOGENOM" id="CLU_057504_1_2_3"/>
<proteinExistence type="predicted"/>
<accession>K9VN64</accession>
<gene>
    <name evidence="1" type="ORF">Osc7112_4625</name>
</gene>
<dbReference type="Pfam" id="PF12784">
    <property type="entry name" value="PDDEXK_2"/>
    <property type="match status" value="1"/>
</dbReference>
<dbReference type="InterPro" id="IPR010106">
    <property type="entry name" value="RpnA"/>
</dbReference>
<dbReference type="NCBIfam" id="TIGR01784">
    <property type="entry name" value="T_den_put_tspse"/>
    <property type="match status" value="1"/>
</dbReference>
<dbReference type="PANTHER" id="PTHR41317">
    <property type="entry name" value="PD-(D_E)XK NUCLEASE FAMILY TRANSPOSASE"/>
    <property type="match status" value="1"/>
</dbReference>
<keyword evidence="2" id="KW-1185">Reference proteome</keyword>
<dbReference type="EMBL" id="CP003614">
    <property type="protein sequence ID" value="AFZ08917.1"/>
    <property type="molecule type" value="Genomic_DNA"/>
</dbReference>
<dbReference type="OrthoDB" id="451742at2"/>
<organism evidence="1 2">
    <name type="scientific">Phormidium nigroviride PCC 7112</name>
    <dbReference type="NCBI Taxonomy" id="179408"/>
    <lineage>
        <taxon>Bacteria</taxon>
        <taxon>Bacillati</taxon>
        <taxon>Cyanobacteriota</taxon>
        <taxon>Cyanophyceae</taxon>
        <taxon>Oscillatoriophycideae</taxon>
        <taxon>Oscillatoriales</taxon>
        <taxon>Oscillatoriaceae</taxon>
        <taxon>Phormidium</taxon>
    </lineage>
</organism>
<protein>
    <recommendedName>
        <fullName evidence="3">Transposase</fullName>
    </recommendedName>
</protein>
<dbReference type="AlphaFoldDB" id="K9VN64"/>
<dbReference type="PATRIC" id="fig|179408.3.peg.5745"/>
<dbReference type="Proteomes" id="UP000010478">
    <property type="component" value="Chromosome"/>
</dbReference>
<reference evidence="1 2" key="1">
    <citation type="submission" date="2012-05" db="EMBL/GenBank/DDBJ databases">
        <title>Finished chromosome of genome of Oscillatoria sp. PCC 7112.</title>
        <authorList>
            <consortium name="US DOE Joint Genome Institute"/>
            <person name="Gugger M."/>
            <person name="Coursin T."/>
            <person name="Rippka R."/>
            <person name="Tandeau De Marsac N."/>
            <person name="Huntemann M."/>
            <person name="Wei C.-L."/>
            <person name="Han J."/>
            <person name="Detter J.C."/>
            <person name="Han C."/>
            <person name="Tapia R."/>
            <person name="Davenport K."/>
            <person name="Daligault H."/>
            <person name="Erkkila T."/>
            <person name="Gu W."/>
            <person name="Munk A.C.C."/>
            <person name="Teshima H."/>
            <person name="Xu Y."/>
            <person name="Chain P."/>
            <person name="Chen A."/>
            <person name="Krypides N."/>
            <person name="Mavromatis K."/>
            <person name="Markowitz V."/>
            <person name="Szeto E."/>
            <person name="Ivanova N."/>
            <person name="Mikhailova N."/>
            <person name="Ovchinnikova G."/>
            <person name="Pagani I."/>
            <person name="Pati A."/>
            <person name="Goodwin L."/>
            <person name="Peters L."/>
            <person name="Pitluck S."/>
            <person name="Woyke T."/>
            <person name="Kerfeld C."/>
        </authorList>
    </citation>
    <scope>NUCLEOTIDE SEQUENCE [LARGE SCALE GENOMIC DNA]</scope>
    <source>
        <strain evidence="1 2">PCC 7112</strain>
    </source>
</reference>
<dbReference type="RefSeq" id="WP_015178153.1">
    <property type="nucleotide sequence ID" value="NC_019729.1"/>
</dbReference>
<dbReference type="STRING" id="179408.Osc7112_4625"/>
<evidence type="ECO:0008006" key="3">
    <source>
        <dbReference type="Google" id="ProtNLM"/>
    </source>
</evidence>
<dbReference type="KEGG" id="oni:Osc7112_4625"/>
<sequence length="301" mass="34339">MRLINPKIEFAFKKIFGSNESKPILISFLNAMIYDGNPTIADLEIIDPYLASRVPYLKDSYLDVKARLAGGATVIIEMQVLNVASFAKRVVYNAAKTYSTQLIRGQGYFKLKPVIALTITDFEMFDNDREVISHFVFKEKKRLFDYVDPEIEPIFIELPKFNKQLDELETLTDKWIYFMKNAPTLEIVPSTMETVSEIQQAFAIANETNLNPEELADLEEREMFILDRQGVLLKGIEKGIAQGREQGIAEGRQEGREEGLALGMREKALEIARQLLNFLDNQTISQTTGLSVEDIQNLREE</sequence>
<dbReference type="eggNOG" id="COG5464">
    <property type="taxonomic scope" value="Bacteria"/>
</dbReference>
<name>K9VN64_9CYAN</name>